<keyword evidence="3 6" id="KW-0812">Transmembrane</keyword>
<dbReference type="PANTHER" id="PTHR42688">
    <property type="entry name" value="CONSERVED PROTEIN"/>
    <property type="match status" value="1"/>
</dbReference>
<feature type="transmembrane region" description="Helical" evidence="6">
    <location>
        <begin position="230"/>
        <end position="250"/>
    </location>
</feature>
<keyword evidence="2" id="KW-1003">Cell membrane</keyword>
<gene>
    <name evidence="7" type="ORF">MTIM_53890</name>
</gene>
<reference evidence="7 8" key="1">
    <citation type="journal article" date="2019" name="Emerg. Microbes Infect.">
        <title>Comprehensive subspecies identification of 175 nontuberculous mycobacteria species based on 7547 genomic profiles.</title>
        <authorList>
            <person name="Matsumoto Y."/>
            <person name="Kinjo T."/>
            <person name="Motooka D."/>
            <person name="Nabeya D."/>
            <person name="Jung N."/>
            <person name="Uechi K."/>
            <person name="Horii T."/>
            <person name="Iida T."/>
            <person name="Fujita J."/>
            <person name="Nakamura S."/>
        </authorList>
    </citation>
    <scope>NUCLEOTIDE SEQUENCE [LARGE SCALE GENOMIC DNA]</scope>
    <source>
        <strain evidence="7 8">JCM 30726</strain>
    </source>
</reference>
<dbReference type="GO" id="GO:0005886">
    <property type="term" value="C:plasma membrane"/>
    <property type="evidence" value="ECO:0007669"/>
    <property type="project" value="UniProtKB-SubCell"/>
</dbReference>
<evidence type="ECO:0008006" key="9">
    <source>
        <dbReference type="Google" id="ProtNLM"/>
    </source>
</evidence>
<protein>
    <recommendedName>
        <fullName evidence="9">MFS transporter</fullName>
    </recommendedName>
</protein>
<feature type="transmembrane region" description="Helical" evidence="6">
    <location>
        <begin position="200"/>
        <end position="223"/>
    </location>
</feature>
<dbReference type="InterPro" id="IPR036259">
    <property type="entry name" value="MFS_trans_sf"/>
</dbReference>
<dbReference type="SUPFAM" id="SSF103473">
    <property type="entry name" value="MFS general substrate transporter"/>
    <property type="match status" value="1"/>
</dbReference>
<accession>A0A7I9ZES3</accession>
<evidence type="ECO:0000256" key="6">
    <source>
        <dbReference type="SAM" id="Phobius"/>
    </source>
</evidence>
<keyword evidence="8" id="KW-1185">Reference proteome</keyword>
<dbReference type="InterPro" id="IPR052425">
    <property type="entry name" value="Uncharacterized_MFS-type"/>
</dbReference>
<feature type="transmembrane region" description="Helical" evidence="6">
    <location>
        <begin position="98"/>
        <end position="118"/>
    </location>
</feature>
<evidence type="ECO:0000256" key="3">
    <source>
        <dbReference type="ARBA" id="ARBA00022692"/>
    </source>
</evidence>
<comment type="subcellular location">
    <subcellularLocation>
        <location evidence="1">Cell membrane</location>
        <topology evidence="1">Multi-pass membrane protein</topology>
    </subcellularLocation>
</comment>
<evidence type="ECO:0000313" key="7">
    <source>
        <dbReference type="EMBL" id="GFG99510.1"/>
    </source>
</evidence>
<evidence type="ECO:0000256" key="5">
    <source>
        <dbReference type="ARBA" id="ARBA00023136"/>
    </source>
</evidence>
<dbReference type="AlphaFoldDB" id="A0A7I9ZES3"/>
<keyword evidence="4 6" id="KW-1133">Transmembrane helix</keyword>
<evidence type="ECO:0000256" key="4">
    <source>
        <dbReference type="ARBA" id="ARBA00022989"/>
    </source>
</evidence>
<evidence type="ECO:0000313" key="8">
    <source>
        <dbReference type="Proteomes" id="UP000465301"/>
    </source>
</evidence>
<name>A0A7I9ZES3_9MYCO</name>
<feature type="transmembrane region" description="Helical" evidence="6">
    <location>
        <begin position="159"/>
        <end position="180"/>
    </location>
</feature>
<dbReference type="Proteomes" id="UP000465301">
    <property type="component" value="Unassembled WGS sequence"/>
</dbReference>
<comment type="caution">
    <text evidence="7">The sequence shown here is derived from an EMBL/GenBank/DDBJ whole genome shotgun (WGS) entry which is preliminary data.</text>
</comment>
<evidence type="ECO:0000256" key="2">
    <source>
        <dbReference type="ARBA" id="ARBA00022475"/>
    </source>
</evidence>
<proteinExistence type="predicted"/>
<dbReference type="Gene3D" id="1.20.1250.20">
    <property type="entry name" value="MFS general substrate transporter like domains"/>
    <property type="match status" value="1"/>
</dbReference>
<sequence length="261" mass="27005">MGPLVGLVLVAVDFQVTAAAAAAVFAVLTVAQLLALPQRGVDSAPRQTSFLQDWRVVAGNRPFLLFAASMIGSYVLTFQVYLALPLQASMLMPRSGKALVAALFVVSGLVAVIGQLRITRWFTKRWGSGRSLAIGVAILAASFAADGRPRRPSVRYTGGGGGLLVSAALLAVGSAAVFPFEMDTVVSLAGGRLVATHYGFYNTIVGLGILVGNLATGSIFGAAQGLSAGALVWGGLVLIGLIAALTLHHLDPRRPRGTRVI</sequence>
<feature type="transmembrane region" description="Helical" evidence="6">
    <location>
        <begin position="63"/>
        <end position="86"/>
    </location>
</feature>
<evidence type="ECO:0000256" key="1">
    <source>
        <dbReference type="ARBA" id="ARBA00004651"/>
    </source>
</evidence>
<organism evidence="7 8">
    <name type="scientific">Mycobacterium timonense</name>
    <dbReference type="NCBI Taxonomy" id="701043"/>
    <lineage>
        <taxon>Bacteria</taxon>
        <taxon>Bacillati</taxon>
        <taxon>Actinomycetota</taxon>
        <taxon>Actinomycetes</taxon>
        <taxon>Mycobacteriales</taxon>
        <taxon>Mycobacteriaceae</taxon>
        <taxon>Mycobacterium</taxon>
        <taxon>Mycobacterium avium complex (MAC)</taxon>
    </lineage>
</organism>
<dbReference type="EMBL" id="BLLA01000005">
    <property type="protein sequence ID" value="GFG99510.1"/>
    <property type="molecule type" value="Genomic_DNA"/>
</dbReference>
<dbReference type="PANTHER" id="PTHR42688:SF1">
    <property type="entry name" value="BLR5212 PROTEIN"/>
    <property type="match status" value="1"/>
</dbReference>
<keyword evidence="5 6" id="KW-0472">Membrane</keyword>